<dbReference type="InterPro" id="IPR006467">
    <property type="entry name" value="MiaB-like_bact"/>
</dbReference>
<comment type="caution">
    <text evidence="18">The sequence shown here is derived from an EMBL/GenBank/DDBJ whole genome shotgun (WGS) entry which is preliminary data.</text>
</comment>
<evidence type="ECO:0000256" key="4">
    <source>
        <dbReference type="ARBA" id="ARBA00022485"/>
    </source>
</evidence>
<dbReference type="PANTHER" id="PTHR11918:SF45">
    <property type="entry name" value="THREONYLCARBAMOYLADENOSINE TRNA METHYLTHIOTRANSFERASE"/>
    <property type="match status" value="1"/>
</dbReference>
<comment type="catalytic activity">
    <reaction evidence="13">
        <text>N(6)-L-threonylcarbamoyladenosine(37) in tRNA + (sulfur carrier)-SH + AH2 + 2 S-adenosyl-L-methionine = 2-methylsulfanyl-N(6)-L-threonylcarbamoyladenosine(37) in tRNA + (sulfur carrier)-H + 5'-deoxyadenosine + L-methionine + A + S-adenosyl-L-homocysteine + 2 H(+)</text>
        <dbReference type="Rhea" id="RHEA:37075"/>
        <dbReference type="Rhea" id="RHEA-COMP:10163"/>
        <dbReference type="Rhea" id="RHEA-COMP:11092"/>
        <dbReference type="Rhea" id="RHEA-COMP:14737"/>
        <dbReference type="Rhea" id="RHEA-COMP:14739"/>
        <dbReference type="ChEBI" id="CHEBI:13193"/>
        <dbReference type="ChEBI" id="CHEBI:15378"/>
        <dbReference type="ChEBI" id="CHEBI:17319"/>
        <dbReference type="ChEBI" id="CHEBI:17499"/>
        <dbReference type="ChEBI" id="CHEBI:29917"/>
        <dbReference type="ChEBI" id="CHEBI:57844"/>
        <dbReference type="ChEBI" id="CHEBI:57856"/>
        <dbReference type="ChEBI" id="CHEBI:59789"/>
        <dbReference type="ChEBI" id="CHEBI:64428"/>
        <dbReference type="ChEBI" id="CHEBI:74418"/>
        <dbReference type="ChEBI" id="CHEBI:74420"/>
        <dbReference type="EC" id="2.8.4.5"/>
    </reaction>
</comment>
<dbReference type="InterPro" id="IPR006638">
    <property type="entry name" value="Elp3/MiaA/NifB-like_rSAM"/>
</dbReference>
<keyword evidence="4" id="KW-0004">4Fe-4S</keyword>
<dbReference type="Pfam" id="PF00919">
    <property type="entry name" value="UPF0004"/>
    <property type="match status" value="1"/>
</dbReference>
<evidence type="ECO:0000259" key="16">
    <source>
        <dbReference type="PROSITE" id="PS51449"/>
    </source>
</evidence>
<evidence type="ECO:0000256" key="12">
    <source>
        <dbReference type="ARBA" id="ARBA00031213"/>
    </source>
</evidence>
<keyword evidence="8" id="KW-0819">tRNA processing</keyword>
<accession>C4V544</accession>
<dbReference type="PROSITE" id="PS51918">
    <property type="entry name" value="RADICAL_SAM"/>
    <property type="match status" value="1"/>
</dbReference>
<evidence type="ECO:0000256" key="9">
    <source>
        <dbReference type="ARBA" id="ARBA00022723"/>
    </source>
</evidence>
<dbReference type="GO" id="GO:0046872">
    <property type="term" value="F:metal ion binding"/>
    <property type="evidence" value="ECO:0007669"/>
    <property type="project" value="UniProtKB-KW"/>
</dbReference>
<dbReference type="CDD" id="cd01335">
    <property type="entry name" value="Radical_SAM"/>
    <property type="match status" value="1"/>
</dbReference>
<proteinExistence type="inferred from homology"/>
<evidence type="ECO:0000256" key="5">
    <source>
        <dbReference type="ARBA" id="ARBA00022490"/>
    </source>
</evidence>
<dbReference type="InterPro" id="IPR013848">
    <property type="entry name" value="Methylthiotransferase_N"/>
</dbReference>
<dbReference type="GO" id="GO:0051539">
    <property type="term" value="F:4 iron, 4 sulfur cluster binding"/>
    <property type="evidence" value="ECO:0007669"/>
    <property type="project" value="UniProtKB-KW"/>
</dbReference>
<feature type="domain" description="MTTase N-terminal" evidence="16">
    <location>
        <begin position="91"/>
        <end position="203"/>
    </location>
</feature>
<dbReference type="PROSITE" id="PS01278">
    <property type="entry name" value="MTTASE_RADICAL"/>
    <property type="match status" value="1"/>
</dbReference>
<evidence type="ECO:0000259" key="17">
    <source>
        <dbReference type="PROSITE" id="PS51918"/>
    </source>
</evidence>
<dbReference type="InterPro" id="IPR058240">
    <property type="entry name" value="rSAM_sf"/>
</dbReference>
<dbReference type="SMART" id="SM00729">
    <property type="entry name" value="Elp3"/>
    <property type="match status" value="1"/>
</dbReference>
<dbReference type="PROSITE" id="PS51449">
    <property type="entry name" value="MTTASE_N"/>
    <property type="match status" value="1"/>
</dbReference>
<dbReference type="GO" id="GO:0035598">
    <property type="term" value="F:tRNA (N(6)-L-threonylcarbamoyladenosine(37)-C(2))-methylthiotransferase activity"/>
    <property type="evidence" value="ECO:0007669"/>
    <property type="project" value="UniProtKB-EC"/>
</dbReference>
<dbReference type="SFLD" id="SFLDG01061">
    <property type="entry name" value="methylthiotransferase"/>
    <property type="match status" value="1"/>
</dbReference>
<comment type="function">
    <text evidence="2">Catalyzes the methylthiolation of N6-threonylcarbamoyladenosine (t(6)A), leading to the formation of 2-methylthio-N6-threonylcarbamoyladenosine (ms(2)t(6)A) at position 37 in tRNAs that read codons beginning with adenine.</text>
</comment>
<dbReference type="EC" id="2.8.4.5" evidence="3"/>
<gene>
    <name evidence="18" type="primary">yqeV</name>
    <name evidence="18" type="ORF">HMPREF0908_1638</name>
</gene>
<evidence type="ECO:0000256" key="11">
    <source>
        <dbReference type="ARBA" id="ARBA00023014"/>
    </source>
</evidence>
<evidence type="ECO:0000256" key="14">
    <source>
        <dbReference type="ARBA" id="ARBA00061574"/>
    </source>
</evidence>
<organism evidence="18 19">
    <name type="scientific">Selenomonas flueggei ATCC 43531</name>
    <dbReference type="NCBI Taxonomy" id="638302"/>
    <lineage>
        <taxon>Bacteria</taxon>
        <taxon>Bacillati</taxon>
        <taxon>Bacillota</taxon>
        <taxon>Negativicutes</taxon>
        <taxon>Selenomonadales</taxon>
        <taxon>Selenomonadaceae</taxon>
        <taxon>Selenomonas</taxon>
    </lineage>
</organism>
<evidence type="ECO:0000313" key="19">
    <source>
        <dbReference type="Proteomes" id="UP000005309"/>
    </source>
</evidence>
<dbReference type="InterPro" id="IPR023404">
    <property type="entry name" value="rSAM_horseshoe"/>
</dbReference>
<keyword evidence="10" id="KW-0408">Iron</keyword>
<dbReference type="HOGENOM" id="CLU_018697_1_0_9"/>
<dbReference type="InterPro" id="IPR005839">
    <property type="entry name" value="Methylthiotransferase"/>
</dbReference>
<evidence type="ECO:0000256" key="8">
    <source>
        <dbReference type="ARBA" id="ARBA00022694"/>
    </source>
</evidence>
<dbReference type="InterPro" id="IPR038135">
    <property type="entry name" value="Methylthiotransferase_N_sf"/>
</dbReference>
<keyword evidence="6 18" id="KW-0808">Transferase</keyword>
<reference evidence="18 19" key="1">
    <citation type="submission" date="2009-04" db="EMBL/GenBank/DDBJ databases">
        <authorList>
            <person name="Qin X."/>
            <person name="Bachman B."/>
            <person name="Battles P."/>
            <person name="Bell A."/>
            <person name="Bess C."/>
            <person name="Bickham C."/>
            <person name="Chaboub L."/>
            <person name="Chen D."/>
            <person name="Coyle M."/>
            <person name="Deiros D.R."/>
            <person name="Dinh H."/>
            <person name="Forbes L."/>
            <person name="Fowler G."/>
            <person name="Francisco L."/>
            <person name="Fu Q."/>
            <person name="Gubbala S."/>
            <person name="Hale W."/>
            <person name="Han Y."/>
            <person name="Hemphill L."/>
            <person name="Highlander S.K."/>
            <person name="Hirani K."/>
            <person name="Hogues M."/>
            <person name="Jackson L."/>
            <person name="Jakkamsetti A."/>
            <person name="Javaid M."/>
            <person name="Jiang H."/>
            <person name="Korchina V."/>
            <person name="Kovar C."/>
            <person name="Lara F."/>
            <person name="Lee S."/>
            <person name="Mata R."/>
            <person name="Mathew T."/>
            <person name="Moen C."/>
            <person name="Morales K."/>
            <person name="Munidasa M."/>
            <person name="Nazareth L."/>
            <person name="Ngo R."/>
            <person name="Nguyen L."/>
            <person name="Okwuonu G."/>
            <person name="Ongeri F."/>
            <person name="Patil S."/>
            <person name="Petrosino J."/>
            <person name="Pham C."/>
            <person name="Pham P."/>
            <person name="Pu L.-L."/>
            <person name="Puazo M."/>
            <person name="Raj R."/>
            <person name="Reid J."/>
            <person name="Rouhana J."/>
            <person name="Saada N."/>
            <person name="Shang Y."/>
            <person name="Simmons D."/>
            <person name="Thornton R."/>
            <person name="Warren J."/>
            <person name="Weissenberger G."/>
            <person name="Zhang J."/>
            <person name="Zhang L."/>
            <person name="Zhou C."/>
            <person name="Zhu D."/>
            <person name="Muzny D."/>
            <person name="Worley K."/>
            <person name="Gibbs R."/>
        </authorList>
    </citation>
    <scope>NUCLEOTIDE SEQUENCE [LARGE SCALE GENOMIC DNA]</scope>
    <source>
        <strain evidence="18 19">ATCC 43531</strain>
    </source>
</reference>
<dbReference type="FunFam" id="3.40.50.12160:FF:000004">
    <property type="entry name" value="Threonylcarbamoyladenosine tRNA methylthiotransferase MtaB"/>
    <property type="match status" value="1"/>
</dbReference>
<sequence length="519" mass="57856">MNGIGKKSYTYYIVFFVNVISLKRKIYDCGYAVCALPRWAKSVRIEIQRRDLDKASVSSQGNGINRRALGARGGYFFFIVGTLYENRRCAVRAAFMTLGCKVNQFETETMEGLFRARGYEIVPFEERADVYVINTCSVTHLSDRKSRQIIRRAARMNPTACIAVAGCYAQVSPEEVRGLEGVRVVIGTEERARIVDYVEEALHADGVVEEITDVMQARAFEDIPLHGVPHRTRAFLKIEDGCQNFCSFCIIPYARGPVKSRPLAAVAREMEKLAAAGFREVVLTGIHLGAYGIDLPQRPTLADACRTALRTKEVRRLRLGSLESVELSEDLLSLVRTEPRFAPHLHLPLQAGSDNVLRAMNRRYDTAAFAQLLADVRRAVPGAAISTDIIVGFPGETEEDFTAGLDFVRAMGFARMHVFPYSARRGTPAARRTDQIAPPVRRERAARMQALAEEMAEAYHRAALGTVDEVLFETEHDGVADGLTGTYIRVYTDAAVPRGELVPMRLVRLCRDGVWGERV</sequence>
<evidence type="ECO:0000256" key="6">
    <source>
        <dbReference type="ARBA" id="ARBA00022679"/>
    </source>
</evidence>
<name>C4V544_9FIRM</name>
<feature type="domain" description="Radical SAM core" evidence="17">
    <location>
        <begin position="228"/>
        <end position="458"/>
    </location>
</feature>
<keyword evidence="5" id="KW-0963">Cytoplasm</keyword>
<dbReference type="NCBIfam" id="TIGR00089">
    <property type="entry name" value="MiaB/RimO family radical SAM methylthiotransferase"/>
    <property type="match status" value="1"/>
</dbReference>
<dbReference type="Gene3D" id="3.80.30.20">
    <property type="entry name" value="tm_1862 like domain"/>
    <property type="match status" value="1"/>
</dbReference>
<evidence type="ECO:0000256" key="1">
    <source>
        <dbReference type="ARBA" id="ARBA00001966"/>
    </source>
</evidence>
<dbReference type="Gene3D" id="3.40.50.12160">
    <property type="entry name" value="Methylthiotransferase, N-terminal domain"/>
    <property type="match status" value="1"/>
</dbReference>
<evidence type="ECO:0000256" key="15">
    <source>
        <dbReference type="ARBA" id="ARBA00069898"/>
    </source>
</evidence>
<evidence type="ECO:0000256" key="13">
    <source>
        <dbReference type="ARBA" id="ARBA00051661"/>
    </source>
</evidence>
<keyword evidence="11" id="KW-0411">Iron-sulfur</keyword>
<dbReference type="SUPFAM" id="SSF102114">
    <property type="entry name" value="Radical SAM enzymes"/>
    <property type="match status" value="1"/>
</dbReference>
<dbReference type="SFLD" id="SFLDS00029">
    <property type="entry name" value="Radical_SAM"/>
    <property type="match status" value="1"/>
</dbReference>
<evidence type="ECO:0000256" key="7">
    <source>
        <dbReference type="ARBA" id="ARBA00022691"/>
    </source>
</evidence>
<dbReference type="PANTHER" id="PTHR11918">
    <property type="entry name" value="RADICAL SAM PROTEINS"/>
    <property type="match status" value="1"/>
</dbReference>
<dbReference type="EMBL" id="ACLA01000022">
    <property type="protein sequence ID" value="EEQ48092.1"/>
    <property type="molecule type" value="Genomic_DNA"/>
</dbReference>
<evidence type="ECO:0000256" key="2">
    <source>
        <dbReference type="ARBA" id="ARBA00002399"/>
    </source>
</evidence>
<keyword evidence="19" id="KW-1185">Reference proteome</keyword>
<dbReference type="NCBIfam" id="TIGR01579">
    <property type="entry name" value="MiaB-like-C"/>
    <property type="match status" value="1"/>
</dbReference>
<evidence type="ECO:0000256" key="10">
    <source>
        <dbReference type="ARBA" id="ARBA00023004"/>
    </source>
</evidence>
<evidence type="ECO:0000313" key="18">
    <source>
        <dbReference type="EMBL" id="EEQ48092.1"/>
    </source>
</evidence>
<keyword evidence="9" id="KW-0479">Metal-binding</keyword>
<dbReference type="SFLD" id="SFLDG01082">
    <property type="entry name" value="B12-binding_domain_containing"/>
    <property type="match status" value="1"/>
</dbReference>
<dbReference type="AlphaFoldDB" id="C4V544"/>
<keyword evidence="7" id="KW-0949">S-adenosyl-L-methionine</keyword>
<dbReference type="Proteomes" id="UP000005309">
    <property type="component" value="Unassembled WGS sequence"/>
</dbReference>
<comment type="cofactor">
    <cofactor evidence="1">
        <name>[4Fe-4S] cluster</name>
        <dbReference type="ChEBI" id="CHEBI:49883"/>
    </cofactor>
</comment>
<evidence type="ECO:0000256" key="3">
    <source>
        <dbReference type="ARBA" id="ARBA00013273"/>
    </source>
</evidence>
<dbReference type="STRING" id="638302.HMPREF0908_1638"/>
<comment type="similarity">
    <text evidence="14">Belongs to the methylthiotransferase family. MtaB subfamily.</text>
</comment>
<dbReference type="InterPro" id="IPR007197">
    <property type="entry name" value="rSAM"/>
</dbReference>
<dbReference type="InterPro" id="IPR020612">
    <property type="entry name" value="Methylthiotransferase_CS"/>
</dbReference>
<dbReference type="FunFam" id="3.80.30.20:FF:000001">
    <property type="entry name" value="tRNA-2-methylthio-N(6)-dimethylallyladenosine synthase 2"/>
    <property type="match status" value="1"/>
</dbReference>
<protein>
    <recommendedName>
        <fullName evidence="15">Threonylcarbamoyladenosine tRNA methylthiotransferase MtaB</fullName>
        <ecNumber evidence="3">2.8.4.5</ecNumber>
    </recommendedName>
    <alternativeName>
        <fullName evidence="12">tRNA-t(6)A37 methylthiotransferase</fullName>
    </alternativeName>
</protein>
<dbReference type="eggNOG" id="COG0621">
    <property type="taxonomic scope" value="Bacteria"/>
</dbReference>
<dbReference type="Pfam" id="PF04055">
    <property type="entry name" value="Radical_SAM"/>
    <property type="match status" value="1"/>
</dbReference>